<name>A0ABQ5FDB4_9ASTR</name>
<evidence type="ECO:0000313" key="2">
    <source>
        <dbReference type="EMBL" id="GJT61009.1"/>
    </source>
</evidence>
<reference evidence="2" key="2">
    <citation type="submission" date="2022-01" db="EMBL/GenBank/DDBJ databases">
        <authorList>
            <person name="Yamashiro T."/>
            <person name="Shiraishi A."/>
            <person name="Satake H."/>
            <person name="Nakayama K."/>
        </authorList>
    </citation>
    <scope>NUCLEOTIDE SEQUENCE</scope>
</reference>
<comment type="caution">
    <text evidence="2">The sequence shown here is derived from an EMBL/GenBank/DDBJ whole genome shotgun (WGS) entry which is preliminary data.</text>
</comment>
<keyword evidence="3" id="KW-1185">Reference proteome</keyword>
<evidence type="ECO:0000256" key="1">
    <source>
        <dbReference type="SAM" id="MobiDB-lite"/>
    </source>
</evidence>
<sequence>MVLGWWFKRIKGTRGIKLGPVVQLVRNMLHVSCKGGDDVGHPDDSTLAKADCDNLESAIPDDNNSDSEGDDTFYQDFNDQF</sequence>
<reference evidence="2" key="1">
    <citation type="journal article" date="2022" name="Int. J. Mol. Sci.">
        <title>Draft Genome of Tanacetum Coccineum: Genomic Comparison of Closely Related Tanacetum-Family Plants.</title>
        <authorList>
            <person name="Yamashiro T."/>
            <person name="Shiraishi A."/>
            <person name="Nakayama K."/>
            <person name="Satake H."/>
        </authorList>
    </citation>
    <scope>NUCLEOTIDE SEQUENCE</scope>
</reference>
<feature type="compositionally biased region" description="Acidic residues" evidence="1">
    <location>
        <begin position="63"/>
        <end position="73"/>
    </location>
</feature>
<feature type="region of interest" description="Disordered" evidence="1">
    <location>
        <begin position="55"/>
        <end position="81"/>
    </location>
</feature>
<proteinExistence type="predicted"/>
<dbReference type="Proteomes" id="UP001151760">
    <property type="component" value="Unassembled WGS sequence"/>
</dbReference>
<dbReference type="EMBL" id="BQNB010017250">
    <property type="protein sequence ID" value="GJT61009.1"/>
    <property type="molecule type" value="Genomic_DNA"/>
</dbReference>
<protein>
    <submittedName>
        <fullName evidence="2">Uncharacterized protein</fullName>
    </submittedName>
</protein>
<evidence type="ECO:0000313" key="3">
    <source>
        <dbReference type="Proteomes" id="UP001151760"/>
    </source>
</evidence>
<gene>
    <name evidence="2" type="ORF">Tco_1004542</name>
</gene>
<organism evidence="2 3">
    <name type="scientific">Tanacetum coccineum</name>
    <dbReference type="NCBI Taxonomy" id="301880"/>
    <lineage>
        <taxon>Eukaryota</taxon>
        <taxon>Viridiplantae</taxon>
        <taxon>Streptophyta</taxon>
        <taxon>Embryophyta</taxon>
        <taxon>Tracheophyta</taxon>
        <taxon>Spermatophyta</taxon>
        <taxon>Magnoliopsida</taxon>
        <taxon>eudicotyledons</taxon>
        <taxon>Gunneridae</taxon>
        <taxon>Pentapetalae</taxon>
        <taxon>asterids</taxon>
        <taxon>campanulids</taxon>
        <taxon>Asterales</taxon>
        <taxon>Asteraceae</taxon>
        <taxon>Asteroideae</taxon>
        <taxon>Anthemideae</taxon>
        <taxon>Anthemidinae</taxon>
        <taxon>Tanacetum</taxon>
    </lineage>
</organism>
<accession>A0ABQ5FDB4</accession>